<dbReference type="RefSeq" id="WP_337703937.1">
    <property type="nucleotide sequence ID" value="NZ_JBBEGM010000006.1"/>
</dbReference>
<dbReference type="EMBL" id="JBBEGM010000006">
    <property type="protein sequence ID" value="MEJ2862556.1"/>
    <property type="molecule type" value="Genomic_DNA"/>
</dbReference>
<organism evidence="1 2">
    <name type="scientific">Actinomycetospora flava</name>
    <dbReference type="NCBI Taxonomy" id="3129232"/>
    <lineage>
        <taxon>Bacteria</taxon>
        <taxon>Bacillati</taxon>
        <taxon>Actinomycetota</taxon>
        <taxon>Actinomycetes</taxon>
        <taxon>Pseudonocardiales</taxon>
        <taxon>Pseudonocardiaceae</taxon>
        <taxon>Actinomycetospora</taxon>
    </lineage>
</organism>
<name>A0ABU8M605_9PSEU</name>
<reference evidence="1 2" key="1">
    <citation type="submission" date="2024-03" db="EMBL/GenBank/DDBJ databases">
        <title>Actinomycetospora sp. OC33-EN07, a novel actinomycete isolated from wild orchid (Aerides multiflora).</title>
        <authorList>
            <person name="Suriyachadkun C."/>
        </authorList>
    </citation>
    <scope>NUCLEOTIDE SEQUENCE [LARGE SCALE GENOMIC DNA]</scope>
    <source>
        <strain evidence="1 2">OC33-EN07</strain>
    </source>
</reference>
<keyword evidence="2" id="KW-1185">Reference proteome</keyword>
<comment type="caution">
    <text evidence="1">The sequence shown here is derived from an EMBL/GenBank/DDBJ whole genome shotgun (WGS) entry which is preliminary data.</text>
</comment>
<sequence length="112" mass="12660">MPSAHLLADIGPCDDNGYLLINGLSAVSVPLNETRRFQRTLQDGSHNFVFRVTNDGRFAWKARLRLIINRVTYVDEEQAGDSFLFAGEVYNREWQCQIVNGEVSEFLAVQPA</sequence>
<dbReference type="Proteomes" id="UP001369736">
    <property type="component" value="Unassembled WGS sequence"/>
</dbReference>
<evidence type="ECO:0000313" key="1">
    <source>
        <dbReference type="EMBL" id="MEJ2862556.1"/>
    </source>
</evidence>
<evidence type="ECO:0000313" key="2">
    <source>
        <dbReference type="Proteomes" id="UP001369736"/>
    </source>
</evidence>
<gene>
    <name evidence="1" type="ORF">WCD58_15395</name>
</gene>
<proteinExistence type="predicted"/>
<protein>
    <submittedName>
        <fullName evidence="1">Uncharacterized protein</fullName>
    </submittedName>
</protein>
<accession>A0ABU8M605</accession>